<dbReference type="EMBL" id="JBDFQZ010000007">
    <property type="protein sequence ID" value="KAK9705134.1"/>
    <property type="molecule type" value="Genomic_DNA"/>
</dbReference>
<accession>A0AAW1JLG2</accession>
<evidence type="ECO:0000256" key="3">
    <source>
        <dbReference type="ARBA" id="ARBA00022801"/>
    </source>
</evidence>
<feature type="compositionally biased region" description="Basic and acidic residues" evidence="4">
    <location>
        <begin position="872"/>
        <end position="882"/>
    </location>
</feature>
<feature type="region of interest" description="Disordered" evidence="4">
    <location>
        <begin position="540"/>
        <end position="604"/>
    </location>
</feature>
<dbReference type="GO" id="GO:0006508">
    <property type="term" value="P:proteolysis"/>
    <property type="evidence" value="ECO:0007669"/>
    <property type="project" value="UniProtKB-KW"/>
</dbReference>
<gene>
    <name evidence="6" type="ORF">RND81_07G035200</name>
</gene>
<proteinExistence type="inferred from homology"/>
<evidence type="ECO:0000256" key="2">
    <source>
        <dbReference type="ARBA" id="ARBA00022670"/>
    </source>
</evidence>
<feature type="compositionally biased region" description="Acidic residues" evidence="4">
    <location>
        <begin position="593"/>
        <end position="604"/>
    </location>
</feature>
<evidence type="ECO:0000313" key="7">
    <source>
        <dbReference type="Proteomes" id="UP001443914"/>
    </source>
</evidence>
<feature type="region of interest" description="Disordered" evidence="4">
    <location>
        <begin position="433"/>
        <end position="455"/>
    </location>
</feature>
<comment type="similarity">
    <text evidence="1">Belongs to the peptidase C48 family.</text>
</comment>
<dbReference type="InterPro" id="IPR003653">
    <property type="entry name" value="Peptidase_C48_C"/>
</dbReference>
<feature type="region of interest" description="Disordered" evidence="4">
    <location>
        <begin position="872"/>
        <end position="896"/>
    </location>
</feature>
<keyword evidence="3" id="KW-0378">Hydrolase</keyword>
<feature type="region of interest" description="Disordered" evidence="4">
    <location>
        <begin position="1231"/>
        <end position="1263"/>
    </location>
</feature>
<dbReference type="PANTHER" id="PTHR34835">
    <property type="entry name" value="OS07G0283600 PROTEIN-RELATED"/>
    <property type="match status" value="1"/>
</dbReference>
<protein>
    <recommendedName>
        <fullName evidence="5">Ubiquitin-like protease family profile domain-containing protein</fullName>
    </recommendedName>
</protein>
<dbReference type="Proteomes" id="UP001443914">
    <property type="component" value="Unassembled WGS sequence"/>
</dbReference>
<dbReference type="Gene3D" id="3.40.395.10">
    <property type="entry name" value="Adenoviral Proteinase, Chain A"/>
    <property type="match status" value="2"/>
</dbReference>
<organism evidence="6 7">
    <name type="scientific">Saponaria officinalis</name>
    <name type="common">Common soapwort</name>
    <name type="synonym">Lychnis saponaria</name>
    <dbReference type="NCBI Taxonomy" id="3572"/>
    <lineage>
        <taxon>Eukaryota</taxon>
        <taxon>Viridiplantae</taxon>
        <taxon>Streptophyta</taxon>
        <taxon>Embryophyta</taxon>
        <taxon>Tracheophyta</taxon>
        <taxon>Spermatophyta</taxon>
        <taxon>Magnoliopsida</taxon>
        <taxon>eudicotyledons</taxon>
        <taxon>Gunneridae</taxon>
        <taxon>Pentapetalae</taxon>
        <taxon>Caryophyllales</taxon>
        <taxon>Caryophyllaceae</taxon>
        <taxon>Caryophylleae</taxon>
        <taxon>Saponaria</taxon>
    </lineage>
</organism>
<dbReference type="Pfam" id="PF02902">
    <property type="entry name" value="Peptidase_C48"/>
    <property type="match status" value="1"/>
</dbReference>
<sequence length="1263" mass="145203">MVKKSKKTESTPKSKIEKRKCKQVEEIAYESNKKLKENPVKELESSNGSNKRLKVISKTNGEDLEISRKNTDIIEQPKKRKRIQKPVEFVVKCRSTTLVHIINNLTVDQKQAVKEIGFGGLLEIKVTEFPKGILKWVIQAFNHNSFLFKASTTKEFILSKDDIHDFFMLPREGRRLEFTPIGRSKAAVEEPLKEEWRKRFGLGGTTEMIKISQLSQRIKDTVDSGDEFKRLFVLYTMSTFLAPTSNHNLDFKLLNAVQDVAEIRNFNWCQYIFDELVKVVADFKGGCKFLCGCTIFLVLAYLHRIEFRGEVQPTELPLIKHWTDAKLKKRVDDEKVVGYLGDGCLTKTNYPICLQKHKPVTEESRKEDGRRGTVFESGKIYALMELYPGIESDEQLKKRAIDDIHLLFLEMKRDSDLFHARNVERMKIFKQKVGPGPDIHEKSKESSSTPVALSPTQQYYKNPIYHAYMDELVKRSKHAKSLDIPSFKEFEELIHAYNKALDEEQHNSAKENESQGNNVDSLDVIVINIANDVVKTTAKEKRTLNKRRKSIKDKNLEALRSSKSTRRRSLRDIAKHGIPNDETTVSRQRSDGEQAEDEDSEAIQDETTDMNKYLLHTNNKEHCMVIVHDNIGCLLDCGEPNDDIVLLSEYMIENKELMRPVLQLRKEEQLIGILTAEDDKREGYVDEIFKAWKGWETCCKSTLNLDAEMIFIPLLLHKHFFCACINFKDKKIDYLDNKEYEGVFKDNEFVSTAKITADIFGRYLTENGVKKGEMVNRFEIRNVPFNWQCKELFDNLDCGVFMMLHMLFYVGKLFNCGLGNATSRIVYRAEILAILVMSELNSTRQELLDKVEKIRNQREALLPLLVEQRRKSAEDGTKKKGVEDEDAWSTPAGKQQNNYDDCVKTPKSVLGSRVNGTSDGIGCTLYCGEAAPKSLVVSRFMRSNQSLFSLILSTRKEVADYCFLDDYIFDQSECLVVYNGTRSLTREDIQTMLPTEEVTALVERKAHGTQVDTQANNVYECWNKFVEENSVHCNLEAELIFIPLYAGRHYFCICVNMTEEIIEVPDNQIHKSWKDSTVYNIARVVSGILSDYLEMKGRKDADKLTKFTINETMLPWRTADANDKESGCFLMMHMIAYEGEPYTSELGRKIKRRIFCAEMAAALVLADINEKRAEITKKVNSFTSGKEEIWNAIKCRRDVPNDKKDDKQKQMKKSEPVSIKPIATEVSILRTSPRPKTLGTEELNGKRTKHEAKKVCYARKGKK</sequence>
<keyword evidence="7" id="KW-1185">Reference proteome</keyword>
<comment type="caution">
    <text evidence="6">The sequence shown here is derived from an EMBL/GenBank/DDBJ whole genome shotgun (WGS) entry which is preliminary data.</text>
</comment>
<name>A0AAW1JLG2_SAPOF</name>
<feature type="domain" description="Ubiquitin-like protease family profile" evidence="5">
    <location>
        <begin position="680"/>
        <end position="806"/>
    </location>
</feature>
<evidence type="ECO:0000313" key="6">
    <source>
        <dbReference type="EMBL" id="KAK9705134.1"/>
    </source>
</evidence>
<dbReference type="InterPro" id="IPR038765">
    <property type="entry name" value="Papain-like_cys_pep_sf"/>
</dbReference>
<dbReference type="GO" id="GO:0008234">
    <property type="term" value="F:cysteine-type peptidase activity"/>
    <property type="evidence" value="ECO:0007669"/>
    <property type="project" value="InterPro"/>
</dbReference>
<dbReference type="PANTHER" id="PTHR34835:SF34">
    <property type="entry name" value="OS08G0555500 PROTEIN"/>
    <property type="match status" value="1"/>
</dbReference>
<feature type="compositionally biased region" description="Basic and acidic residues" evidence="4">
    <location>
        <begin position="570"/>
        <end position="579"/>
    </location>
</feature>
<dbReference type="SUPFAM" id="SSF54001">
    <property type="entry name" value="Cysteine proteinases"/>
    <property type="match status" value="1"/>
</dbReference>
<evidence type="ECO:0000259" key="5">
    <source>
        <dbReference type="Pfam" id="PF02902"/>
    </source>
</evidence>
<evidence type="ECO:0000256" key="1">
    <source>
        <dbReference type="ARBA" id="ARBA00005234"/>
    </source>
</evidence>
<reference evidence="6" key="1">
    <citation type="submission" date="2024-03" db="EMBL/GenBank/DDBJ databases">
        <title>WGS assembly of Saponaria officinalis var. Norfolk2.</title>
        <authorList>
            <person name="Jenkins J."/>
            <person name="Shu S."/>
            <person name="Grimwood J."/>
            <person name="Barry K."/>
            <person name="Goodstein D."/>
            <person name="Schmutz J."/>
            <person name="Leebens-Mack J."/>
            <person name="Osbourn A."/>
        </authorList>
    </citation>
    <scope>NUCLEOTIDE SEQUENCE [LARGE SCALE GENOMIC DNA]</scope>
    <source>
        <strain evidence="6">JIC</strain>
    </source>
</reference>
<evidence type="ECO:0000256" key="4">
    <source>
        <dbReference type="SAM" id="MobiDB-lite"/>
    </source>
</evidence>
<feature type="region of interest" description="Disordered" evidence="4">
    <location>
        <begin position="1199"/>
        <end position="1219"/>
    </location>
</feature>
<feature type="compositionally biased region" description="Polar residues" evidence="4">
    <location>
        <begin position="446"/>
        <end position="455"/>
    </location>
</feature>
<feature type="compositionally biased region" description="Basic residues" evidence="4">
    <location>
        <begin position="1246"/>
        <end position="1263"/>
    </location>
</feature>
<keyword evidence="2" id="KW-0645">Protease</keyword>
<dbReference type="AlphaFoldDB" id="A0AAW1JLG2"/>
<feature type="compositionally biased region" description="Basic and acidic residues" evidence="4">
    <location>
        <begin position="1199"/>
        <end position="1215"/>
    </location>
</feature>